<dbReference type="NCBIfam" id="TIGR02532">
    <property type="entry name" value="IV_pilin_GFxxxE"/>
    <property type="match status" value="1"/>
</dbReference>
<sequence>MNYQHRRSAFTLVELLVVMAIISVLLGLLLPAVQQAREAARRTTCRNKLRQIGIALHGYESLHRVMPPGYLYMNGEDYQALTGDLPDRTDEDNQLGFAWGAYVLPFLEQDNYYAMIDFERPPFDTANAEIRETQLGFFHCPSDTYSPDNWVVRDDTDPNDVERYATSSYCASWGPATSSVNLDATPELAEGVFYRNSATKIKDIQDGTTHTIAIGERTNGPIMGGLPPHPSFETSWLAAVRDIDTPGDDHGHMVLFDGQFTPNTAVGPGADRGVSAPHTSYGLFLFCDGSVHPVTENISVEVYSNLLTINGNEVVSYP</sequence>
<organism evidence="3 4">
    <name type="scientific">Polystyrenella longa</name>
    <dbReference type="NCBI Taxonomy" id="2528007"/>
    <lineage>
        <taxon>Bacteria</taxon>
        <taxon>Pseudomonadati</taxon>
        <taxon>Planctomycetota</taxon>
        <taxon>Planctomycetia</taxon>
        <taxon>Planctomycetales</taxon>
        <taxon>Planctomycetaceae</taxon>
        <taxon>Polystyrenella</taxon>
    </lineage>
</organism>
<dbReference type="InterPro" id="IPR011453">
    <property type="entry name" value="DUF1559"/>
</dbReference>
<dbReference type="PANTHER" id="PTHR30093">
    <property type="entry name" value="GENERAL SECRETION PATHWAY PROTEIN G"/>
    <property type="match status" value="1"/>
</dbReference>
<dbReference type="OrthoDB" id="255848at2"/>
<feature type="transmembrane region" description="Helical" evidence="1">
    <location>
        <begin position="12"/>
        <end position="33"/>
    </location>
</feature>
<evidence type="ECO:0000259" key="2">
    <source>
        <dbReference type="Pfam" id="PF07596"/>
    </source>
</evidence>
<keyword evidence="1" id="KW-1133">Transmembrane helix</keyword>
<dbReference type="KEGG" id="plon:Pla110_11140"/>
<evidence type="ECO:0000256" key="1">
    <source>
        <dbReference type="SAM" id="Phobius"/>
    </source>
</evidence>
<feature type="domain" description="DUF1559" evidence="2">
    <location>
        <begin position="34"/>
        <end position="299"/>
    </location>
</feature>
<keyword evidence="1" id="KW-0812">Transmembrane</keyword>
<protein>
    <recommendedName>
        <fullName evidence="2">DUF1559 domain-containing protein</fullName>
    </recommendedName>
</protein>
<dbReference type="Pfam" id="PF07963">
    <property type="entry name" value="N_methyl"/>
    <property type="match status" value="1"/>
</dbReference>
<dbReference type="SUPFAM" id="SSF54523">
    <property type="entry name" value="Pili subunits"/>
    <property type="match status" value="1"/>
</dbReference>
<keyword evidence="4" id="KW-1185">Reference proteome</keyword>
<dbReference type="RefSeq" id="WP_144993977.1">
    <property type="nucleotide sequence ID" value="NZ_CP036281.1"/>
</dbReference>
<accession>A0A518CJQ7</accession>
<evidence type="ECO:0000313" key="3">
    <source>
        <dbReference type="EMBL" id="QDU79404.1"/>
    </source>
</evidence>
<reference evidence="3 4" key="1">
    <citation type="submission" date="2019-02" db="EMBL/GenBank/DDBJ databases">
        <title>Deep-cultivation of Planctomycetes and their phenomic and genomic characterization uncovers novel biology.</title>
        <authorList>
            <person name="Wiegand S."/>
            <person name="Jogler M."/>
            <person name="Boedeker C."/>
            <person name="Pinto D."/>
            <person name="Vollmers J."/>
            <person name="Rivas-Marin E."/>
            <person name="Kohn T."/>
            <person name="Peeters S.H."/>
            <person name="Heuer A."/>
            <person name="Rast P."/>
            <person name="Oberbeckmann S."/>
            <person name="Bunk B."/>
            <person name="Jeske O."/>
            <person name="Meyerdierks A."/>
            <person name="Storesund J.E."/>
            <person name="Kallscheuer N."/>
            <person name="Luecker S."/>
            <person name="Lage O.M."/>
            <person name="Pohl T."/>
            <person name="Merkel B.J."/>
            <person name="Hornburger P."/>
            <person name="Mueller R.-W."/>
            <person name="Bruemmer F."/>
            <person name="Labrenz M."/>
            <person name="Spormann A.M."/>
            <person name="Op den Camp H."/>
            <person name="Overmann J."/>
            <person name="Amann R."/>
            <person name="Jetten M.S.M."/>
            <person name="Mascher T."/>
            <person name="Medema M.H."/>
            <person name="Devos D.P."/>
            <person name="Kaster A.-K."/>
            <person name="Ovreas L."/>
            <person name="Rohde M."/>
            <person name="Galperin M.Y."/>
            <person name="Jogler C."/>
        </authorList>
    </citation>
    <scope>NUCLEOTIDE SEQUENCE [LARGE SCALE GENOMIC DNA]</scope>
    <source>
        <strain evidence="3 4">Pla110</strain>
    </source>
</reference>
<dbReference type="EMBL" id="CP036281">
    <property type="protein sequence ID" value="QDU79404.1"/>
    <property type="molecule type" value="Genomic_DNA"/>
</dbReference>
<gene>
    <name evidence="3" type="ORF">Pla110_11140</name>
</gene>
<dbReference type="InterPro" id="IPR045584">
    <property type="entry name" value="Pilin-like"/>
</dbReference>
<dbReference type="InterPro" id="IPR012902">
    <property type="entry name" value="N_methyl_site"/>
</dbReference>
<keyword evidence="1" id="KW-0472">Membrane</keyword>
<dbReference type="Pfam" id="PF07596">
    <property type="entry name" value="SBP_bac_10"/>
    <property type="match status" value="1"/>
</dbReference>
<dbReference type="PANTHER" id="PTHR30093:SF2">
    <property type="entry name" value="TYPE II SECRETION SYSTEM PROTEIN H"/>
    <property type="match status" value="1"/>
</dbReference>
<dbReference type="Proteomes" id="UP000317178">
    <property type="component" value="Chromosome"/>
</dbReference>
<evidence type="ECO:0000313" key="4">
    <source>
        <dbReference type="Proteomes" id="UP000317178"/>
    </source>
</evidence>
<dbReference type="Gene3D" id="3.30.700.10">
    <property type="entry name" value="Glycoprotein, Type 4 Pilin"/>
    <property type="match status" value="1"/>
</dbReference>
<dbReference type="AlphaFoldDB" id="A0A518CJQ7"/>
<proteinExistence type="predicted"/>
<name>A0A518CJQ7_9PLAN</name>